<gene>
    <name evidence="2" type="ORF">CDAR_101711</name>
</gene>
<dbReference type="EMBL" id="BPLQ01007416">
    <property type="protein sequence ID" value="GIY29938.1"/>
    <property type="molecule type" value="Genomic_DNA"/>
</dbReference>
<dbReference type="Proteomes" id="UP001054837">
    <property type="component" value="Unassembled WGS sequence"/>
</dbReference>
<sequence>MKQTRLTRMGRLPHGEGRRKPSGRKSHHFISSLKFLNSASFQLSFICADYNTIRSFLLALQFLITLATARAWQDFISPSRFLAGSSSFTKRLNLKRITGSVGVLSPHAH</sequence>
<proteinExistence type="predicted"/>
<protein>
    <submittedName>
        <fullName evidence="2">Uncharacterized protein</fullName>
    </submittedName>
</protein>
<name>A0AAV4S6R1_9ARAC</name>
<feature type="region of interest" description="Disordered" evidence="1">
    <location>
        <begin position="1"/>
        <end position="25"/>
    </location>
</feature>
<dbReference type="AlphaFoldDB" id="A0AAV4S6R1"/>
<organism evidence="2 3">
    <name type="scientific">Caerostris darwini</name>
    <dbReference type="NCBI Taxonomy" id="1538125"/>
    <lineage>
        <taxon>Eukaryota</taxon>
        <taxon>Metazoa</taxon>
        <taxon>Ecdysozoa</taxon>
        <taxon>Arthropoda</taxon>
        <taxon>Chelicerata</taxon>
        <taxon>Arachnida</taxon>
        <taxon>Araneae</taxon>
        <taxon>Araneomorphae</taxon>
        <taxon>Entelegynae</taxon>
        <taxon>Araneoidea</taxon>
        <taxon>Araneidae</taxon>
        <taxon>Caerostris</taxon>
    </lineage>
</organism>
<evidence type="ECO:0000313" key="3">
    <source>
        <dbReference type="Proteomes" id="UP001054837"/>
    </source>
</evidence>
<comment type="caution">
    <text evidence="2">The sequence shown here is derived from an EMBL/GenBank/DDBJ whole genome shotgun (WGS) entry which is preliminary data.</text>
</comment>
<evidence type="ECO:0000256" key="1">
    <source>
        <dbReference type="SAM" id="MobiDB-lite"/>
    </source>
</evidence>
<evidence type="ECO:0000313" key="2">
    <source>
        <dbReference type="EMBL" id="GIY29938.1"/>
    </source>
</evidence>
<accession>A0AAV4S6R1</accession>
<keyword evidence="3" id="KW-1185">Reference proteome</keyword>
<reference evidence="2 3" key="1">
    <citation type="submission" date="2021-06" db="EMBL/GenBank/DDBJ databases">
        <title>Caerostris darwini draft genome.</title>
        <authorList>
            <person name="Kono N."/>
            <person name="Arakawa K."/>
        </authorList>
    </citation>
    <scope>NUCLEOTIDE SEQUENCE [LARGE SCALE GENOMIC DNA]</scope>
</reference>